<dbReference type="SUPFAM" id="SSF89550">
    <property type="entry name" value="PHP domain-like"/>
    <property type="match status" value="1"/>
</dbReference>
<dbReference type="AlphaFoldDB" id="A0A7W8FGZ9"/>
<keyword evidence="1" id="KW-0732">Signal</keyword>
<dbReference type="SUPFAM" id="SSF49464">
    <property type="entry name" value="Carboxypeptidase regulatory domain-like"/>
    <property type="match status" value="1"/>
</dbReference>
<dbReference type="GO" id="GO:0004534">
    <property type="term" value="F:5'-3' RNA exonuclease activity"/>
    <property type="evidence" value="ECO:0007669"/>
    <property type="project" value="TreeGrafter"/>
</dbReference>
<dbReference type="EMBL" id="JACHGO010000007">
    <property type="protein sequence ID" value="MBB5144350.1"/>
    <property type="molecule type" value="Genomic_DNA"/>
</dbReference>
<evidence type="ECO:0008006" key="4">
    <source>
        <dbReference type="Google" id="ProtNLM"/>
    </source>
</evidence>
<evidence type="ECO:0000313" key="2">
    <source>
        <dbReference type="EMBL" id="MBB5144350.1"/>
    </source>
</evidence>
<dbReference type="NCBIfam" id="NF038032">
    <property type="entry name" value="CehA_McbA_metalo"/>
    <property type="match status" value="1"/>
</dbReference>
<protein>
    <recommendedName>
        <fullName evidence="4">Carboxypeptidase regulatory-like domain-containing protein</fullName>
    </recommendedName>
</protein>
<proteinExistence type="predicted"/>
<dbReference type="Proteomes" id="UP000539075">
    <property type="component" value="Unassembled WGS sequence"/>
</dbReference>
<feature type="signal peptide" evidence="1">
    <location>
        <begin position="1"/>
        <end position="25"/>
    </location>
</feature>
<dbReference type="PANTHER" id="PTHR42924:SF3">
    <property type="entry name" value="POLYMERASE_HISTIDINOL PHOSPHATASE N-TERMINAL DOMAIN-CONTAINING PROTEIN"/>
    <property type="match status" value="1"/>
</dbReference>
<dbReference type="PANTHER" id="PTHR42924">
    <property type="entry name" value="EXONUCLEASE"/>
    <property type="match status" value="1"/>
</dbReference>
<dbReference type="GO" id="GO:0035312">
    <property type="term" value="F:5'-3' DNA exonuclease activity"/>
    <property type="evidence" value="ECO:0007669"/>
    <property type="project" value="TreeGrafter"/>
</dbReference>
<reference evidence="2 3" key="1">
    <citation type="submission" date="2020-08" db="EMBL/GenBank/DDBJ databases">
        <title>Genomic Encyclopedia of Type Strains, Phase IV (KMG-IV): sequencing the most valuable type-strain genomes for metagenomic binning, comparative biology and taxonomic classification.</title>
        <authorList>
            <person name="Goeker M."/>
        </authorList>
    </citation>
    <scope>NUCLEOTIDE SEQUENCE [LARGE SCALE GENOMIC DNA]</scope>
    <source>
        <strain evidence="2 3">DSM 11275</strain>
    </source>
</reference>
<feature type="chain" id="PRO_5030962980" description="Carboxypeptidase regulatory-like domain-containing protein" evidence="1">
    <location>
        <begin position="26"/>
        <end position="809"/>
    </location>
</feature>
<dbReference type="InterPro" id="IPR052018">
    <property type="entry name" value="PHP_domain"/>
</dbReference>
<dbReference type="Gene3D" id="2.60.40.1120">
    <property type="entry name" value="Carboxypeptidase-like, regulatory domain"/>
    <property type="match status" value="1"/>
</dbReference>
<dbReference type="Pfam" id="PF13620">
    <property type="entry name" value="CarboxypepD_reg"/>
    <property type="match status" value="1"/>
</dbReference>
<name>A0A7W8FGZ9_9BACT</name>
<comment type="caution">
    <text evidence="2">The sequence shown here is derived from an EMBL/GenBank/DDBJ whole genome shotgun (WGS) entry which is preliminary data.</text>
</comment>
<accession>A0A7W8FGZ9</accession>
<gene>
    <name evidence="2" type="ORF">HNQ38_002461</name>
</gene>
<dbReference type="Gene3D" id="3.20.20.140">
    <property type="entry name" value="Metal-dependent hydrolases"/>
    <property type="match status" value="1"/>
</dbReference>
<keyword evidence="3" id="KW-1185">Reference proteome</keyword>
<dbReference type="RefSeq" id="WP_183721127.1">
    <property type="nucleotide sequence ID" value="NZ_JACHGO010000007.1"/>
</dbReference>
<dbReference type="InterPro" id="IPR008969">
    <property type="entry name" value="CarboxyPept-like_regulatory"/>
</dbReference>
<evidence type="ECO:0000256" key="1">
    <source>
        <dbReference type="SAM" id="SignalP"/>
    </source>
</evidence>
<sequence length="809" mass="87904">MKRREFLIATAGLLATTTLPAVCFAGTSPTLPLGVIKGATPIDQGMAIHEKDFTIYNGKIAVSFAVGSNNYWNMTSGSILDIAVMKDGKFGTDLVNDIEFLNDLWSATGSYNNEDLLHVPSQDILCKQEKDKIVVTVNSRYWTKGHTLPLSVTIQYTLEANKNYIGLKTTVHNPAGNEPYENMYSGYSLSTLAASMYGPFGYYPDLKATGIAVGADKDVQERFGDFIVTYGKDYAVGVQVDGANAYKGSSGYKDLYVLRTIEPGKTYEYTGEIIVIDKGETAPILERYQEKDPALPFALVQGQVKDSSGKPVPGAFVIISKEGAYKETVKSHGADAVKKDIMQPLVWKMTDEKGNFSMKLPQGNYSTHVEAKGYTPSNSQLMALAADQKVQFSVKDGAKAIFKVVNEKGEPVHAKIKVGGTTSTVKTLGGTVFFSDPKTHEIRADIPAPENELTFTITHGSDFESLPVVVKQTVKPKEILKKTITIPTAIQTSSRKWYSADIHQHSDIGDGATPIKELHKGQLAAGLVCLAVSDHDSVANNAEMDKLAHTTGNPFLSSLEVSPGWGHWGILGADYKQKPISPDLTPAEIIKAGHAMGALVVMNHPYTDYGFLHNRDGVKGGHAPGSDDFDLLEIQSTIDLKDPKNMDKRALDAAMAYWNKGKKIYLSSGSDQHDVTSILYPGIIRTYAHVDGKVTSKSYMAALKAGNSYITMGPIITPGSDSMFGSTKTVTAGKAITLNAELQAVHGLKSIEVYSEGKPVGKKEFNDTKDAVAYSFEATPEKDTWYNFVVMDGKGRYAVTNPIWVEVKK</sequence>
<evidence type="ECO:0000313" key="3">
    <source>
        <dbReference type="Proteomes" id="UP000539075"/>
    </source>
</evidence>
<dbReference type="InterPro" id="IPR016195">
    <property type="entry name" value="Pol/histidinol_Pase-like"/>
</dbReference>
<organism evidence="2 3">
    <name type="scientific">Desulfovibrio intestinalis</name>
    <dbReference type="NCBI Taxonomy" id="58621"/>
    <lineage>
        <taxon>Bacteria</taxon>
        <taxon>Pseudomonadati</taxon>
        <taxon>Thermodesulfobacteriota</taxon>
        <taxon>Desulfovibrionia</taxon>
        <taxon>Desulfovibrionales</taxon>
        <taxon>Desulfovibrionaceae</taxon>
        <taxon>Desulfovibrio</taxon>
    </lineage>
</organism>